<sequence length="381" mass="43486">MASWGRRGRPKTIAQPSSSPASPVHTQNSIEHFPGSIEAQEASSEIAQNATLAPATIRPTYASLLDSDEGNLLNYVPATIINGKRCAEIAKEDVTQEVEYWQNAVLCSVLGANRPFVVIKGFINPIWAAYEIDKILMVKKGLFLVRFIHLQDKLTVERRGIYYFDKKPFLVKGWYPEMDLDTESIKSLPLWVQFPNLDFKYWGLESLSKLRSLLGIPLKTDRCTREKTMIKYARLLIEVPIEGPFPDEHGVLLRQQVAIEWKPSKCTHCGMYGHIEEECRKKHHKKEWRRVQAPPQETAVHNDMPMPATSEEEDQLIHRKALQPSTNKLFYVTVIYGMNHVTQREVLWDELIDLAPHSKAWCILGDFNVVLSKEDRIGGAP</sequence>
<proteinExistence type="predicted"/>
<evidence type="ECO:0000313" key="4">
    <source>
        <dbReference type="EMBL" id="KAJ8419487.1"/>
    </source>
</evidence>
<dbReference type="InterPro" id="IPR036691">
    <property type="entry name" value="Endo/exonu/phosph_ase_sf"/>
</dbReference>
<dbReference type="PROSITE" id="PS50158">
    <property type="entry name" value="ZF_CCHC"/>
    <property type="match status" value="1"/>
</dbReference>
<keyword evidence="5" id="KW-1185">Reference proteome</keyword>
<evidence type="ECO:0000313" key="5">
    <source>
        <dbReference type="Proteomes" id="UP001153076"/>
    </source>
</evidence>
<feature type="region of interest" description="Disordered" evidence="2">
    <location>
        <begin position="1"/>
        <end position="29"/>
    </location>
</feature>
<keyword evidence="1" id="KW-0862">Zinc</keyword>
<feature type="domain" description="CCHC-type" evidence="3">
    <location>
        <begin position="265"/>
        <end position="281"/>
    </location>
</feature>
<feature type="compositionally biased region" description="Polar residues" evidence="2">
    <location>
        <begin position="14"/>
        <end position="29"/>
    </location>
</feature>
<dbReference type="Pfam" id="PF14111">
    <property type="entry name" value="DUF4283"/>
    <property type="match status" value="1"/>
</dbReference>
<keyword evidence="1" id="KW-0479">Metal-binding</keyword>
<dbReference type="PANTHER" id="PTHR33233:SF17">
    <property type="entry name" value="DUF4283 DOMAIN-CONTAINING PROTEIN"/>
    <property type="match status" value="1"/>
</dbReference>
<keyword evidence="1" id="KW-0863">Zinc-finger</keyword>
<organism evidence="4 5">
    <name type="scientific">Carnegiea gigantea</name>
    <dbReference type="NCBI Taxonomy" id="171969"/>
    <lineage>
        <taxon>Eukaryota</taxon>
        <taxon>Viridiplantae</taxon>
        <taxon>Streptophyta</taxon>
        <taxon>Embryophyta</taxon>
        <taxon>Tracheophyta</taxon>
        <taxon>Spermatophyta</taxon>
        <taxon>Magnoliopsida</taxon>
        <taxon>eudicotyledons</taxon>
        <taxon>Gunneridae</taxon>
        <taxon>Pentapetalae</taxon>
        <taxon>Caryophyllales</taxon>
        <taxon>Cactineae</taxon>
        <taxon>Cactaceae</taxon>
        <taxon>Cactoideae</taxon>
        <taxon>Echinocereeae</taxon>
        <taxon>Carnegiea</taxon>
    </lineage>
</organism>
<accession>A0A9Q1GHT0</accession>
<dbReference type="Proteomes" id="UP001153076">
    <property type="component" value="Unassembled WGS sequence"/>
</dbReference>
<comment type="caution">
    <text evidence="4">The sequence shown here is derived from an EMBL/GenBank/DDBJ whole genome shotgun (WGS) entry which is preliminary data.</text>
</comment>
<gene>
    <name evidence="4" type="ORF">Cgig2_008717</name>
</gene>
<dbReference type="PANTHER" id="PTHR33233">
    <property type="entry name" value="ENDONUCLEASE/EXONUCLEASE/PHOSPHATASE"/>
    <property type="match status" value="1"/>
</dbReference>
<dbReference type="SUPFAM" id="SSF57756">
    <property type="entry name" value="Retrovirus zinc finger-like domains"/>
    <property type="match status" value="1"/>
</dbReference>
<dbReference type="InterPro" id="IPR036875">
    <property type="entry name" value="Znf_CCHC_sf"/>
</dbReference>
<evidence type="ECO:0000256" key="1">
    <source>
        <dbReference type="PROSITE-ProRule" id="PRU00047"/>
    </source>
</evidence>
<dbReference type="OrthoDB" id="1939300at2759"/>
<protein>
    <recommendedName>
        <fullName evidence="3">CCHC-type domain-containing protein</fullName>
    </recommendedName>
</protein>
<dbReference type="GO" id="GO:0008270">
    <property type="term" value="F:zinc ion binding"/>
    <property type="evidence" value="ECO:0007669"/>
    <property type="project" value="UniProtKB-KW"/>
</dbReference>
<dbReference type="AlphaFoldDB" id="A0A9Q1GHT0"/>
<dbReference type="EMBL" id="JAKOGI010005049">
    <property type="protein sequence ID" value="KAJ8419487.1"/>
    <property type="molecule type" value="Genomic_DNA"/>
</dbReference>
<feature type="compositionally biased region" description="Basic residues" evidence="2">
    <location>
        <begin position="1"/>
        <end position="10"/>
    </location>
</feature>
<evidence type="ECO:0000256" key="2">
    <source>
        <dbReference type="SAM" id="MobiDB-lite"/>
    </source>
</evidence>
<dbReference type="InterPro" id="IPR025558">
    <property type="entry name" value="DUF4283"/>
</dbReference>
<reference evidence="4" key="1">
    <citation type="submission" date="2022-04" db="EMBL/GenBank/DDBJ databases">
        <title>Carnegiea gigantea Genome sequencing and assembly v2.</title>
        <authorList>
            <person name="Copetti D."/>
            <person name="Sanderson M.J."/>
            <person name="Burquez A."/>
            <person name="Wojciechowski M.F."/>
        </authorList>
    </citation>
    <scope>NUCLEOTIDE SEQUENCE</scope>
    <source>
        <strain evidence="4">SGP5-SGP5p</strain>
        <tissue evidence="4">Aerial part</tissue>
    </source>
</reference>
<name>A0A9Q1GHT0_9CARY</name>
<evidence type="ECO:0000259" key="3">
    <source>
        <dbReference type="PROSITE" id="PS50158"/>
    </source>
</evidence>
<dbReference type="GO" id="GO:0003676">
    <property type="term" value="F:nucleic acid binding"/>
    <property type="evidence" value="ECO:0007669"/>
    <property type="project" value="InterPro"/>
</dbReference>
<dbReference type="InterPro" id="IPR001878">
    <property type="entry name" value="Znf_CCHC"/>
</dbReference>
<dbReference type="SUPFAM" id="SSF56219">
    <property type="entry name" value="DNase I-like"/>
    <property type="match status" value="1"/>
</dbReference>